<keyword evidence="3" id="KW-1185">Reference proteome</keyword>
<dbReference type="Proteomes" id="UP001301012">
    <property type="component" value="Unassembled WGS sequence"/>
</dbReference>
<gene>
    <name evidence="2" type="ORF">QOZ84_01400</name>
</gene>
<proteinExistence type="predicted"/>
<evidence type="ECO:0008006" key="4">
    <source>
        <dbReference type="Google" id="ProtNLM"/>
    </source>
</evidence>
<evidence type="ECO:0000313" key="2">
    <source>
        <dbReference type="EMBL" id="MDK2562188.1"/>
    </source>
</evidence>
<evidence type="ECO:0000256" key="1">
    <source>
        <dbReference type="SAM" id="Phobius"/>
    </source>
</evidence>
<keyword evidence="1" id="KW-0472">Membrane</keyword>
<comment type="caution">
    <text evidence="2">The sequence shown here is derived from an EMBL/GenBank/DDBJ whole genome shotgun (WGS) entry which is preliminary data.</text>
</comment>
<protein>
    <recommendedName>
        <fullName evidence="4">DUF3784 domain-containing protein</fullName>
    </recommendedName>
</protein>
<reference evidence="2 3" key="1">
    <citation type="submission" date="2023-05" db="EMBL/GenBank/DDBJ databases">
        <title>Rombocin, a short stable natural nisin variant, displays selective antimicrobial activity against Listeria monocytogenes and employs dual mode of action to kill target bacterial strains.</title>
        <authorList>
            <person name="Wambui J."/>
            <person name="Stephan R."/>
            <person name="Kuipers O.P."/>
        </authorList>
    </citation>
    <scope>NUCLEOTIDE SEQUENCE [LARGE SCALE GENOMIC DNA]</scope>
    <source>
        <strain evidence="2 3">RC002</strain>
    </source>
</reference>
<dbReference type="EMBL" id="JASKYM010000001">
    <property type="protein sequence ID" value="MDK2562188.1"/>
    <property type="molecule type" value="Genomic_DNA"/>
</dbReference>
<keyword evidence="1" id="KW-1133">Transmembrane helix</keyword>
<name>A0ABT7E5I1_9FIRM</name>
<sequence>MELEQLISMLFVPVAILISGILIIEKNYMFGIDDYLIKFRKKHNVEIDKATYCRFEGIQKIKMATSLLVLYIICFLLELNDLSHMIKILGIWAIIVITLDYRNKKKLIKTLVQIDTTIDK</sequence>
<feature type="transmembrane region" description="Helical" evidence="1">
    <location>
        <begin position="6"/>
        <end position="24"/>
    </location>
</feature>
<accession>A0ABT7E5I1</accession>
<organism evidence="2 3">
    <name type="scientific">Romboutsia sedimentorum</name>
    <dbReference type="NCBI Taxonomy" id="1368474"/>
    <lineage>
        <taxon>Bacteria</taxon>
        <taxon>Bacillati</taxon>
        <taxon>Bacillota</taxon>
        <taxon>Clostridia</taxon>
        <taxon>Peptostreptococcales</taxon>
        <taxon>Peptostreptococcaceae</taxon>
        <taxon>Romboutsia</taxon>
    </lineage>
</organism>
<feature type="transmembrane region" description="Helical" evidence="1">
    <location>
        <begin position="85"/>
        <end position="101"/>
    </location>
</feature>
<dbReference type="RefSeq" id="WP_284131172.1">
    <property type="nucleotide sequence ID" value="NZ_JASKYM010000001.1"/>
</dbReference>
<keyword evidence="1" id="KW-0812">Transmembrane</keyword>
<evidence type="ECO:0000313" key="3">
    <source>
        <dbReference type="Proteomes" id="UP001301012"/>
    </source>
</evidence>